<dbReference type="Pfam" id="PF17064">
    <property type="entry name" value="QVR"/>
    <property type="match status" value="1"/>
</dbReference>
<keyword evidence="2" id="KW-0325">Glycoprotein</keyword>
<accession>A0A1S3I1R1</accession>
<keyword evidence="1 3" id="KW-0732">Signal</keyword>
<feature type="signal peptide" evidence="3">
    <location>
        <begin position="1"/>
        <end position="20"/>
    </location>
</feature>
<organism evidence="4 5">
    <name type="scientific">Lingula anatina</name>
    <name type="common">Brachiopod</name>
    <name type="synonym">Lingula unguis</name>
    <dbReference type="NCBI Taxonomy" id="7574"/>
    <lineage>
        <taxon>Eukaryota</taxon>
        <taxon>Metazoa</taxon>
        <taxon>Spiralia</taxon>
        <taxon>Lophotrochozoa</taxon>
        <taxon>Brachiopoda</taxon>
        <taxon>Linguliformea</taxon>
        <taxon>Lingulata</taxon>
        <taxon>Lingulida</taxon>
        <taxon>Linguloidea</taxon>
        <taxon>Lingulidae</taxon>
        <taxon>Lingula</taxon>
    </lineage>
</organism>
<dbReference type="GO" id="GO:0032222">
    <property type="term" value="P:regulation of synaptic transmission, cholinergic"/>
    <property type="evidence" value="ECO:0007669"/>
    <property type="project" value="InterPro"/>
</dbReference>
<evidence type="ECO:0000256" key="2">
    <source>
        <dbReference type="ARBA" id="ARBA00023180"/>
    </source>
</evidence>
<proteinExistence type="predicted"/>
<sequence>MTRNTLCLLLLLTVFGESWCQPAFLCYSCNSGWGACADSGLVNPSWVGTEPCPLSQRCFVRRDLDGFTYRGCADGFPGLASASLDENGCVSGPFQYTVDEWCMCNTTLCNAGGFDDMKAPSV</sequence>
<name>A0A1S3I1R1_LINAN</name>
<dbReference type="AlphaFoldDB" id="A0A1S3I1R1"/>
<dbReference type="GO" id="GO:0030431">
    <property type="term" value="P:sleep"/>
    <property type="evidence" value="ECO:0007669"/>
    <property type="project" value="InterPro"/>
</dbReference>
<feature type="chain" id="PRO_5010370172" evidence="3">
    <location>
        <begin position="21"/>
        <end position="122"/>
    </location>
</feature>
<evidence type="ECO:0000313" key="4">
    <source>
        <dbReference type="Proteomes" id="UP000085678"/>
    </source>
</evidence>
<dbReference type="Proteomes" id="UP000085678">
    <property type="component" value="Unplaced"/>
</dbReference>
<dbReference type="GeneID" id="106159881"/>
<dbReference type="InterPro" id="IPR031424">
    <property type="entry name" value="QVR-like"/>
</dbReference>
<dbReference type="KEGG" id="lak:106159881"/>
<dbReference type="InParanoid" id="A0A1S3I1R1"/>
<evidence type="ECO:0000256" key="3">
    <source>
        <dbReference type="SAM" id="SignalP"/>
    </source>
</evidence>
<reference evidence="5" key="1">
    <citation type="submission" date="2025-08" db="UniProtKB">
        <authorList>
            <consortium name="RefSeq"/>
        </authorList>
    </citation>
    <scope>IDENTIFICATION</scope>
    <source>
        <tissue evidence="5">Gonads</tissue>
    </source>
</reference>
<protein>
    <submittedName>
        <fullName evidence="5">Uncharacterized protein LOC106159881</fullName>
    </submittedName>
</protein>
<evidence type="ECO:0000313" key="5">
    <source>
        <dbReference type="RefSeq" id="XP_013391766.1"/>
    </source>
</evidence>
<evidence type="ECO:0000256" key="1">
    <source>
        <dbReference type="ARBA" id="ARBA00022729"/>
    </source>
</evidence>
<dbReference type="RefSeq" id="XP_013391766.1">
    <property type="nucleotide sequence ID" value="XM_013536312.1"/>
</dbReference>
<gene>
    <name evidence="5" type="primary">LOC106159881</name>
</gene>
<keyword evidence="4" id="KW-1185">Reference proteome</keyword>
<dbReference type="OrthoDB" id="6159808at2759"/>